<dbReference type="EMBL" id="FMAC01000009">
    <property type="protein sequence ID" value="SCB32665.1"/>
    <property type="molecule type" value="Genomic_DNA"/>
</dbReference>
<dbReference type="RefSeq" id="WP_075855574.1">
    <property type="nucleotide sequence ID" value="NZ_FMAC01000009.1"/>
</dbReference>
<sequence length="138" mass="14537">MPGIIDLKQLLSGMKPNLVEGEFVYCSVPASALADHLHLEPIGLFREKEGITLILPLEAARMAGLAVMPAMRMITLEVHSSLEAVGLTAAFATALGNGGISANVVAAYYHDHIFVPAADAERAMTALLALSATQAARR</sequence>
<name>A0A1C3VYC8_9HYPH</name>
<feature type="domain" description="DUF2241" evidence="1">
    <location>
        <begin position="2"/>
        <end position="67"/>
    </location>
</feature>
<gene>
    <name evidence="3" type="ORF">GA0061100_10986</name>
</gene>
<dbReference type="Pfam" id="PF10000">
    <property type="entry name" value="ACT_3"/>
    <property type="match status" value="1"/>
</dbReference>
<organism evidence="3 4">
    <name type="scientific">Rhizobium hainanense</name>
    <dbReference type="NCBI Taxonomy" id="52131"/>
    <lineage>
        <taxon>Bacteria</taxon>
        <taxon>Pseudomonadati</taxon>
        <taxon>Pseudomonadota</taxon>
        <taxon>Alphaproteobacteria</taxon>
        <taxon>Hyphomicrobiales</taxon>
        <taxon>Rhizobiaceae</taxon>
        <taxon>Rhizobium/Agrobacterium group</taxon>
        <taxon>Rhizobium</taxon>
    </lineage>
</organism>
<proteinExistence type="predicted"/>
<dbReference type="SUPFAM" id="SSF55021">
    <property type="entry name" value="ACT-like"/>
    <property type="match status" value="2"/>
</dbReference>
<keyword evidence="4" id="KW-1185">Reference proteome</keyword>
<dbReference type="PANTHER" id="PTHR39199:SF1">
    <property type="entry name" value="BLR5128 PROTEIN"/>
    <property type="match status" value="1"/>
</dbReference>
<reference evidence="4" key="1">
    <citation type="submission" date="2016-08" db="EMBL/GenBank/DDBJ databases">
        <authorList>
            <person name="Varghese N."/>
            <person name="Submissions Spin"/>
        </authorList>
    </citation>
    <scope>NUCLEOTIDE SEQUENCE [LARGE SCALE GENOMIC DNA]</scope>
    <source>
        <strain evidence="4">CCBAU 57015</strain>
    </source>
</reference>
<evidence type="ECO:0000313" key="4">
    <source>
        <dbReference type="Proteomes" id="UP000186228"/>
    </source>
</evidence>
<dbReference type="OrthoDB" id="517867at2"/>
<dbReference type="STRING" id="52131.GA0061100_10986"/>
<dbReference type="AlphaFoldDB" id="A0A1C3VYC8"/>
<accession>A0A1C3VYC8</accession>
<evidence type="ECO:0000313" key="3">
    <source>
        <dbReference type="EMBL" id="SCB32665.1"/>
    </source>
</evidence>
<dbReference type="Gene3D" id="3.30.2130.10">
    <property type="entry name" value="VC0802-like"/>
    <property type="match status" value="1"/>
</dbReference>
<dbReference type="InterPro" id="IPR027795">
    <property type="entry name" value="CASTOR_ACT_dom"/>
</dbReference>
<feature type="domain" description="CASTOR ACT" evidence="2">
    <location>
        <begin position="72"/>
        <end position="127"/>
    </location>
</feature>
<protein>
    <submittedName>
        <fullName evidence="3">Uncharacterized protein</fullName>
    </submittedName>
</protein>
<dbReference type="Pfam" id="PF13840">
    <property type="entry name" value="ACT_7"/>
    <property type="match status" value="1"/>
</dbReference>
<dbReference type="InterPro" id="IPR018717">
    <property type="entry name" value="DUF2241"/>
</dbReference>
<evidence type="ECO:0000259" key="2">
    <source>
        <dbReference type="Pfam" id="PF13840"/>
    </source>
</evidence>
<evidence type="ECO:0000259" key="1">
    <source>
        <dbReference type="Pfam" id="PF10000"/>
    </source>
</evidence>
<dbReference type="PANTHER" id="PTHR39199">
    <property type="entry name" value="BLR5128 PROTEIN"/>
    <property type="match status" value="1"/>
</dbReference>
<dbReference type="Proteomes" id="UP000186228">
    <property type="component" value="Unassembled WGS sequence"/>
</dbReference>
<dbReference type="InterPro" id="IPR045865">
    <property type="entry name" value="ACT-like_dom_sf"/>
</dbReference>